<dbReference type="SUPFAM" id="SSF53850">
    <property type="entry name" value="Periplasmic binding protein-like II"/>
    <property type="match status" value="1"/>
</dbReference>
<evidence type="ECO:0000256" key="2">
    <source>
        <dbReference type="ARBA" id="ARBA00022448"/>
    </source>
</evidence>
<dbReference type="InterPro" id="IPR030678">
    <property type="entry name" value="Peptide/Ni-bd"/>
</dbReference>
<dbReference type="PANTHER" id="PTHR30290">
    <property type="entry name" value="PERIPLASMIC BINDING COMPONENT OF ABC TRANSPORTER"/>
    <property type="match status" value="1"/>
</dbReference>
<dbReference type="GO" id="GO:1904680">
    <property type="term" value="F:peptide transmembrane transporter activity"/>
    <property type="evidence" value="ECO:0007669"/>
    <property type="project" value="TreeGrafter"/>
</dbReference>
<feature type="domain" description="Solute-binding protein family 5" evidence="4">
    <location>
        <begin position="86"/>
        <end position="435"/>
    </location>
</feature>
<comment type="caution">
    <text evidence="5">The sequence shown here is derived from an EMBL/GenBank/DDBJ whole genome shotgun (WGS) entry which is preliminary data.</text>
</comment>
<dbReference type="OrthoDB" id="9796817at2"/>
<dbReference type="PROSITE" id="PS51318">
    <property type="entry name" value="TAT"/>
    <property type="match status" value="1"/>
</dbReference>
<dbReference type="Pfam" id="PF00496">
    <property type="entry name" value="SBP_bac_5"/>
    <property type="match status" value="1"/>
</dbReference>
<evidence type="ECO:0000256" key="1">
    <source>
        <dbReference type="ARBA" id="ARBA00005695"/>
    </source>
</evidence>
<keyword evidence="6" id="KW-1185">Reference proteome</keyword>
<dbReference type="PROSITE" id="PS51257">
    <property type="entry name" value="PROKAR_LIPOPROTEIN"/>
    <property type="match status" value="1"/>
</dbReference>
<keyword evidence="3" id="KW-0732">Signal</keyword>
<dbReference type="GO" id="GO:0042597">
    <property type="term" value="C:periplasmic space"/>
    <property type="evidence" value="ECO:0007669"/>
    <property type="project" value="UniProtKB-ARBA"/>
</dbReference>
<dbReference type="InterPro" id="IPR000914">
    <property type="entry name" value="SBP_5_dom"/>
</dbReference>
<sequence length="517" mass="55678">MARPADRITRRDALRLGGATLSALALPGLLAGCGGAAAGGGSDILRLAQSADPQTLDPQKQGDMVSMNVLVNIFDTLTAATPQNTIGPGLALSWTALDPKTWRFRLRRGVAFHNGEPCGAEAVKFSIERLLDPETRSPIVELRFVEGATVVDPYTVDLHTSEPDPILPAKVSLFGGVILPPKLLAETPPEEFARAPVGTGPFVFESWRRAHEVRLRANTDHWNGPPGVGGLVFRPMPNAASSLAAMQSDELDIVTGLTPDAALQLDGYPGMRIESHPGIRTAYLSLDTEDGPLRHRKVRQALNHAVNVPLLIEAVLDGKARELPTMIPRESFGFDKAVEPYTRDVGTAKRLLADAGYPDGFATTITASNEDANVAEAISGLLAEAGVRAKVALLDPGTYSTRLTSANKRALGPIYLAASTGWTMDGQSLVQSNVRSDRRQSRWDSAEADALIDAQEQSVDPEEREEAFAALQRLLKKEAPFVFLYQLDNIYARNARPRWEPGVTGSLTMASAELEEA</sequence>
<dbReference type="Gene3D" id="3.90.76.10">
    <property type="entry name" value="Dipeptide-binding Protein, Domain 1"/>
    <property type="match status" value="1"/>
</dbReference>
<dbReference type="InterPro" id="IPR039424">
    <property type="entry name" value="SBP_5"/>
</dbReference>
<accession>A0A2P8D9B8</accession>
<dbReference type="RefSeq" id="WP_106585056.1">
    <property type="nucleotide sequence ID" value="NZ_PYGA01000016.1"/>
</dbReference>
<dbReference type="GO" id="GO:0043190">
    <property type="term" value="C:ATP-binding cassette (ABC) transporter complex"/>
    <property type="evidence" value="ECO:0007669"/>
    <property type="project" value="InterPro"/>
</dbReference>
<comment type="similarity">
    <text evidence="1">Belongs to the bacterial solute-binding protein 5 family.</text>
</comment>
<name>A0A2P8D9B8_9ACTN</name>
<reference evidence="5 6" key="1">
    <citation type="submission" date="2018-03" db="EMBL/GenBank/DDBJ databases">
        <title>Genomic Encyclopedia of Archaeal and Bacterial Type Strains, Phase II (KMG-II): from individual species to whole genera.</title>
        <authorList>
            <person name="Goeker M."/>
        </authorList>
    </citation>
    <scope>NUCLEOTIDE SEQUENCE [LARGE SCALE GENOMIC DNA]</scope>
    <source>
        <strain evidence="5 6">DSM 45312</strain>
    </source>
</reference>
<dbReference type="GO" id="GO:0015833">
    <property type="term" value="P:peptide transport"/>
    <property type="evidence" value="ECO:0007669"/>
    <property type="project" value="TreeGrafter"/>
</dbReference>
<dbReference type="Gene3D" id="3.10.105.10">
    <property type="entry name" value="Dipeptide-binding Protein, Domain 3"/>
    <property type="match status" value="1"/>
</dbReference>
<keyword evidence="2" id="KW-0813">Transport</keyword>
<protein>
    <submittedName>
        <fullName evidence="5">Peptide/nickel transport system substrate-binding protein</fullName>
    </submittedName>
</protein>
<evidence type="ECO:0000256" key="3">
    <source>
        <dbReference type="ARBA" id="ARBA00022729"/>
    </source>
</evidence>
<evidence type="ECO:0000313" key="6">
    <source>
        <dbReference type="Proteomes" id="UP000240542"/>
    </source>
</evidence>
<evidence type="ECO:0000313" key="5">
    <source>
        <dbReference type="EMBL" id="PSK93809.1"/>
    </source>
</evidence>
<organism evidence="5 6">
    <name type="scientific">Murinocardiopsis flavida</name>
    <dbReference type="NCBI Taxonomy" id="645275"/>
    <lineage>
        <taxon>Bacteria</taxon>
        <taxon>Bacillati</taxon>
        <taxon>Actinomycetota</taxon>
        <taxon>Actinomycetes</taxon>
        <taxon>Streptosporangiales</taxon>
        <taxon>Nocardiopsidaceae</taxon>
        <taxon>Murinocardiopsis</taxon>
    </lineage>
</organism>
<dbReference type="Gene3D" id="3.40.190.10">
    <property type="entry name" value="Periplasmic binding protein-like II"/>
    <property type="match status" value="1"/>
</dbReference>
<dbReference type="EMBL" id="PYGA01000016">
    <property type="protein sequence ID" value="PSK93809.1"/>
    <property type="molecule type" value="Genomic_DNA"/>
</dbReference>
<evidence type="ECO:0000259" key="4">
    <source>
        <dbReference type="Pfam" id="PF00496"/>
    </source>
</evidence>
<dbReference type="InterPro" id="IPR006311">
    <property type="entry name" value="TAT_signal"/>
</dbReference>
<proteinExistence type="inferred from homology"/>
<gene>
    <name evidence="5" type="ORF">CLV63_116216</name>
</gene>
<dbReference type="Proteomes" id="UP000240542">
    <property type="component" value="Unassembled WGS sequence"/>
</dbReference>
<dbReference type="AlphaFoldDB" id="A0A2P8D9B8"/>
<dbReference type="PANTHER" id="PTHR30290:SF9">
    <property type="entry name" value="OLIGOPEPTIDE-BINDING PROTEIN APPA"/>
    <property type="match status" value="1"/>
</dbReference>
<dbReference type="PIRSF" id="PIRSF002741">
    <property type="entry name" value="MppA"/>
    <property type="match status" value="1"/>
</dbReference>